<keyword evidence="2" id="KW-1185">Reference proteome</keyword>
<protein>
    <submittedName>
        <fullName evidence="1">Uncharacterized protein</fullName>
    </submittedName>
</protein>
<dbReference type="RefSeq" id="WP_190694378.1">
    <property type="nucleotide sequence ID" value="NZ_JAMPKX010000001.1"/>
</dbReference>
<name>A0ABV0K0S3_9CYAN</name>
<reference evidence="1 2" key="1">
    <citation type="submission" date="2022-04" db="EMBL/GenBank/DDBJ databases">
        <title>Positive selection, recombination, and allopatry shape intraspecific diversity of widespread and dominant cyanobacteria.</title>
        <authorList>
            <person name="Wei J."/>
            <person name="Shu W."/>
            <person name="Hu C."/>
        </authorList>
    </citation>
    <scope>NUCLEOTIDE SEQUENCE [LARGE SCALE GENOMIC DNA]</scope>
    <source>
        <strain evidence="1 2">DQ-A4</strain>
    </source>
</reference>
<organism evidence="1 2">
    <name type="scientific">Leptolyngbya subtilissima DQ-A4</name>
    <dbReference type="NCBI Taxonomy" id="2933933"/>
    <lineage>
        <taxon>Bacteria</taxon>
        <taxon>Bacillati</taxon>
        <taxon>Cyanobacteriota</taxon>
        <taxon>Cyanophyceae</taxon>
        <taxon>Leptolyngbyales</taxon>
        <taxon>Leptolyngbyaceae</taxon>
        <taxon>Leptolyngbya group</taxon>
        <taxon>Leptolyngbya</taxon>
    </lineage>
</organism>
<proteinExistence type="predicted"/>
<comment type="caution">
    <text evidence="1">The sequence shown here is derived from an EMBL/GenBank/DDBJ whole genome shotgun (WGS) entry which is preliminary data.</text>
</comment>
<evidence type="ECO:0000313" key="1">
    <source>
        <dbReference type="EMBL" id="MEP0946096.1"/>
    </source>
</evidence>
<dbReference type="EMBL" id="JAMPKX010000001">
    <property type="protein sequence ID" value="MEP0946096.1"/>
    <property type="molecule type" value="Genomic_DNA"/>
</dbReference>
<dbReference type="Proteomes" id="UP001482513">
    <property type="component" value="Unassembled WGS sequence"/>
</dbReference>
<evidence type="ECO:0000313" key="2">
    <source>
        <dbReference type="Proteomes" id="UP001482513"/>
    </source>
</evidence>
<accession>A0ABV0K0S3</accession>
<gene>
    <name evidence="1" type="ORF">NC992_04340</name>
</gene>
<sequence>MAEMSVVLAVPHSSGWRPVDNGSTSRDWENSENGEILSTDGACWPALPDPSVGLGVICVS</sequence>